<protein>
    <recommendedName>
        <fullName evidence="4">BTB domain-containing protein</fullName>
    </recommendedName>
</protein>
<dbReference type="InterPro" id="IPR011333">
    <property type="entry name" value="SKP1/BTB/POZ_sf"/>
</dbReference>
<evidence type="ECO:0008006" key="4">
    <source>
        <dbReference type="Google" id="ProtNLM"/>
    </source>
</evidence>
<keyword evidence="3" id="KW-1185">Reference proteome</keyword>
<reference evidence="2" key="1">
    <citation type="submission" date="2023-03" db="EMBL/GenBank/DDBJ databases">
        <title>Massive genome expansion in bonnet fungi (Mycena s.s.) driven by repeated elements and novel gene families across ecological guilds.</title>
        <authorList>
            <consortium name="Lawrence Berkeley National Laboratory"/>
            <person name="Harder C.B."/>
            <person name="Miyauchi S."/>
            <person name="Viragh M."/>
            <person name="Kuo A."/>
            <person name="Thoen E."/>
            <person name="Andreopoulos B."/>
            <person name="Lu D."/>
            <person name="Skrede I."/>
            <person name="Drula E."/>
            <person name="Henrissat B."/>
            <person name="Morin E."/>
            <person name="Kohler A."/>
            <person name="Barry K."/>
            <person name="LaButti K."/>
            <person name="Morin E."/>
            <person name="Salamov A."/>
            <person name="Lipzen A."/>
            <person name="Mereny Z."/>
            <person name="Hegedus B."/>
            <person name="Baldrian P."/>
            <person name="Stursova M."/>
            <person name="Weitz H."/>
            <person name="Taylor A."/>
            <person name="Grigoriev I.V."/>
            <person name="Nagy L.G."/>
            <person name="Martin F."/>
            <person name="Kauserud H."/>
        </authorList>
    </citation>
    <scope>NUCLEOTIDE SEQUENCE</scope>
    <source>
        <strain evidence="2">CBHHK067</strain>
    </source>
</reference>
<feature type="compositionally biased region" description="Acidic residues" evidence="1">
    <location>
        <begin position="244"/>
        <end position="256"/>
    </location>
</feature>
<dbReference type="Proteomes" id="UP001221757">
    <property type="component" value="Unassembled WGS sequence"/>
</dbReference>
<proteinExistence type="predicted"/>
<gene>
    <name evidence="2" type="ORF">B0H17DRAFT_1077702</name>
</gene>
<organism evidence="2 3">
    <name type="scientific">Mycena rosella</name>
    <name type="common">Pink bonnet</name>
    <name type="synonym">Agaricus rosellus</name>
    <dbReference type="NCBI Taxonomy" id="1033263"/>
    <lineage>
        <taxon>Eukaryota</taxon>
        <taxon>Fungi</taxon>
        <taxon>Dikarya</taxon>
        <taxon>Basidiomycota</taxon>
        <taxon>Agaricomycotina</taxon>
        <taxon>Agaricomycetes</taxon>
        <taxon>Agaricomycetidae</taxon>
        <taxon>Agaricales</taxon>
        <taxon>Marasmiineae</taxon>
        <taxon>Mycenaceae</taxon>
        <taxon>Mycena</taxon>
    </lineage>
</organism>
<name>A0AAD7D8I5_MYCRO</name>
<evidence type="ECO:0000313" key="2">
    <source>
        <dbReference type="EMBL" id="KAJ7679676.1"/>
    </source>
</evidence>
<sequence>MEKYTEEWEPTGVKTIFKLSLHESTGTTQKPTALGAGVQYTAVCGFGWRFSFRVDQQSAPAVVVDDAGNTIDSFQVQLFFDPYLIRTAQYGVLTFATRVEHLIPVPQPAATVQYTLPSRTTADTPSLGAYVYPSNASAPSISITVTLPAALGITLPHPLEPQMEHTLEETLTGKELVDVKFYAFSRRGSERVTHPLPLFANSALLRGFSDDLDALLTGDGFSESVVVDLDQHTPQESYFEDYGYESDSDLESEGEDSAAPAAKATSSSDGETKAKAPEASPTGPDTAFTTWKALLYYLYTRRVNFRPLKSEGPHGSTVNSPTCSPKSMYRLADKLGLEDLQALALASISSRLDEHNILQEVFSSFTSVYPVIQELEVGVLTANFSEKAAEGLKEMTRKICEGEKPYCGETLFMIIRKMGAK</sequence>
<evidence type="ECO:0000256" key="1">
    <source>
        <dbReference type="SAM" id="MobiDB-lite"/>
    </source>
</evidence>
<accession>A0AAD7D8I5</accession>
<evidence type="ECO:0000313" key="3">
    <source>
        <dbReference type="Proteomes" id="UP001221757"/>
    </source>
</evidence>
<dbReference type="AlphaFoldDB" id="A0AAD7D8I5"/>
<feature type="compositionally biased region" description="Low complexity" evidence="1">
    <location>
        <begin position="257"/>
        <end position="268"/>
    </location>
</feature>
<comment type="caution">
    <text evidence="2">The sequence shown here is derived from an EMBL/GenBank/DDBJ whole genome shotgun (WGS) entry which is preliminary data.</text>
</comment>
<dbReference type="EMBL" id="JARKIE010000129">
    <property type="protein sequence ID" value="KAJ7679676.1"/>
    <property type="molecule type" value="Genomic_DNA"/>
</dbReference>
<feature type="region of interest" description="Disordered" evidence="1">
    <location>
        <begin position="244"/>
        <end position="283"/>
    </location>
</feature>
<dbReference type="Gene3D" id="3.30.710.10">
    <property type="entry name" value="Potassium Channel Kv1.1, Chain A"/>
    <property type="match status" value="1"/>
</dbReference>